<feature type="transmembrane region" description="Helical" evidence="1">
    <location>
        <begin position="21"/>
        <end position="40"/>
    </location>
</feature>
<comment type="caution">
    <text evidence="2">The sequence shown here is derived from an EMBL/GenBank/DDBJ whole genome shotgun (WGS) entry which is preliminary data.</text>
</comment>
<keyword evidence="1" id="KW-0472">Membrane</keyword>
<dbReference type="Proteomes" id="UP001596514">
    <property type="component" value="Unassembled WGS sequence"/>
</dbReference>
<accession>A0ABW2T4L7</accession>
<evidence type="ECO:0000313" key="2">
    <source>
        <dbReference type="EMBL" id="MFC7603382.1"/>
    </source>
</evidence>
<proteinExistence type="predicted"/>
<evidence type="ECO:0000256" key="1">
    <source>
        <dbReference type="SAM" id="Phobius"/>
    </source>
</evidence>
<reference evidence="3" key="1">
    <citation type="journal article" date="2019" name="Int. J. Syst. Evol. Microbiol.">
        <title>The Global Catalogue of Microorganisms (GCM) 10K type strain sequencing project: providing services to taxonomists for standard genome sequencing and annotation.</title>
        <authorList>
            <consortium name="The Broad Institute Genomics Platform"/>
            <consortium name="The Broad Institute Genome Sequencing Center for Infectious Disease"/>
            <person name="Wu L."/>
            <person name="Ma J."/>
        </authorList>
    </citation>
    <scope>NUCLEOTIDE SEQUENCE [LARGE SCALE GENOMIC DNA]</scope>
    <source>
        <strain evidence="3">JCM 10083</strain>
    </source>
</reference>
<protein>
    <submittedName>
        <fullName evidence="2">Uncharacterized protein</fullName>
    </submittedName>
</protein>
<evidence type="ECO:0000313" key="3">
    <source>
        <dbReference type="Proteomes" id="UP001596514"/>
    </source>
</evidence>
<keyword evidence="3" id="KW-1185">Reference proteome</keyword>
<gene>
    <name evidence="2" type="ORF">ACFQVD_25045</name>
</gene>
<keyword evidence="1" id="KW-1133">Transmembrane helix</keyword>
<dbReference type="RefSeq" id="WP_343968100.1">
    <property type="nucleotide sequence ID" value="NZ_BAAAGK010000065.1"/>
</dbReference>
<sequence length="72" mass="7865">MLPERDRPEQRPASRRVHRTDWMALLSGMLFIAVGVVFISRPAVQPLVMLTVLVSGLGLAGLVAILAKVTRS</sequence>
<organism evidence="2 3">
    <name type="scientific">Streptosporangium amethystogenes subsp. fukuiense</name>
    <dbReference type="NCBI Taxonomy" id="698418"/>
    <lineage>
        <taxon>Bacteria</taxon>
        <taxon>Bacillati</taxon>
        <taxon>Actinomycetota</taxon>
        <taxon>Actinomycetes</taxon>
        <taxon>Streptosporangiales</taxon>
        <taxon>Streptosporangiaceae</taxon>
        <taxon>Streptosporangium</taxon>
    </lineage>
</organism>
<feature type="transmembrane region" description="Helical" evidence="1">
    <location>
        <begin position="46"/>
        <end position="67"/>
    </location>
</feature>
<dbReference type="EMBL" id="JBHTEE010000001">
    <property type="protein sequence ID" value="MFC7603382.1"/>
    <property type="molecule type" value="Genomic_DNA"/>
</dbReference>
<name>A0ABW2T4L7_9ACTN</name>
<keyword evidence="1" id="KW-0812">Transmembrane</keyword>